<evidence type="ECO:0000256" key="1">
    <source>
        <dbReference type="SAM" id="Phobius"/>
    </source>
</evidence>
<keyword evidence="4" id="KW-1185">Reference proteome</keyword>
<accession>A0AA86TTR3</accession>
<keyword evidence="1" id="KW-0812">Transmembrane</keyword>
<reference evidence="3 4" key="2">
    <citation type="submission" date="2024-07" db="EMBL/GenBank/DDBJ databases">
        <authorList>
            <person name="Akdeniz Z."/>
        </authorList>
    </citation>
    <scope>NUCLEOTIDE SEQUENCE [LARGE SCALE GENOMIC DNA]</scope>
</reference>
<feature type="transmembrane region" description="Helical" evidence="1">
    <location>
        <begin position="113"/>
        <end position="133"/>
    </location>
</feature>
<evidence type="ECO:0000313" key="4">
    <source>
        <dbReference type="Proteomes" id="UP001642409"/>
    </source>
</evidence>
<reference evidence="2" key="1">
    <citation type="submission" date="2023-06" db="EMBL/GenBank/DDBJ databases">
        <authorList>
            <person name="Kurt Z."/>
        </authorList>
    </citation>
    <scope>NUCLEOTIDE SEQUENCE</scope>
</reference>
<gene>
    <name evidence="2" type="ORF">HINF_LOCUS14282</name>
    <name evidence="3" type="ORF">HINF_LOCUS18224</name>
</gene>
<organism evidence="2">
    <name type="scientific">Hexamita inflata</name>
    <dbReference type="NCBI Taxonomy" id="28002"/>
    <lineage>
        <taxon>Eukaryota</taxon>
        <taxon>Metamonada</taxon>
        <taxon>Diplomonadida</taxon>
        <taxon>Hexamitidae</taxon>
        <taxon>Hexamitinae</taxon>
        <taxon>Hexamita</taxon>
    </lineage>
</organism>
<proteinExistence type="predicted"/>
<evidence type="ECO:0000313" key="2">
    <source>
        <dbReference type="EMBL" id="CAI9926637.1"/>
    </source>
</evidence>
<dbReference type="AlphaFoldDB" id="A0AA86TTR3"/>
<dbReference type="EMBL" id="CATOUU010000369">
    <property type="protein sequence ID" value="CAI9926637.1"/>
    <property type="molecule type" value="Genomic_DNA"/>
</dbReference>
<evidence type="ECO:0000313" key="3">
    <source>
        <dbReference type="EMBL" id="CAL6003061.1"/>
    </source>
</evidence>
<name>A0AA86TTR3_9EUKA</name>
<keyword evidence="1" id="KW-0472">Membrane</keyword>
<dbReference type="EMBL" id="CAXDID020000046">
    <property type="protein sequence ID" value="CAL6003061.1"/>
    <property type="molecule type" value="Genomic_DNA"/>
</dbReference>
<dbReference type="Proteomes" id="UP001642409">
    <property type="component" value="Unassembled WGS sequence"/>
</dbReference>
<keyword evidence="1" id="KW-1133">Transmembrane helix</keyword>
<protein>
    <submittedName>
        <fullName evidence="2">Tetratricopeptide repeat-containing protein</fullName>
    </submittedName>
    <submittedName>
        <fullName evidence="3">Tetratricopeptide_repeat-containing protein</fullName>
    </submittedName>
</protein>
<sequence>MPQKPILDSVRTEQFFPLVPHRLPLPPLLAESSPSKSNQSTTRPQQRLQLQLQASLTAVEPPLLQSDAEQFSQDNFSHSSKLLHPKLINLYIDVSLLFDFIYEKAPSKVSQQYAFFLYILLYLIILVWTNTFMTNYSLNQTKSFIQQLNSLQEYQPRMDSKGMLTVKMDNGSIIQIDTHKGSVIKITQDGSWLQHDFMKIDYDHGIA</sequence>
<comment type="caution">
    <text evidence="2">The sequence shown here is derived from an EMBL/GenBank/DDBJ whole genome shotgun (WGS) entry which is preliminary data.</text>
</comment>